<dbReference type="AlphaFoldDB" id="A0AAE0FSI3"/>
<protein>
    <submittedName>
        <fullName evidence="2">Uncharacterized protein</fullName>
    </submittedName>
</protein>
<name>A0AAE0FSI3_9CHLO</name>
<organism evidence="2 3">
    <name type="scientific">Cymbomonas tetramitiformis</name>
    <dbReference type="NCBI Taxonomy" id="36881"/>
    <lineage>
        <taxon>Eukaryota</taxon>
        <taxon>Viridiplantae</taxon>
        <taxon>Chlorophyta</taxon>
        <taxon>Pyramimonadophyceae</taxon>
        <taxon>Pyramimonadales</taxon>
        <taxon>Pyramimonadaceae</taxon>
        <taxon>Cymbomonas</taxon>
    </lineage>
</organism>
<evidence type="ECO:0000256" key="1">
    <source>
        <dbReference type="SAM" id="MobiDB-lite"/>
    </source>
</evidence>
<gene>
    <name evidence="2" type="ORF">CYMTET_26083</name>
</gene>
<evidence type="ECO:0000313" key="2">
    <source>
        <dbReference type="EMBL" id="KAK3265222.1"/>
    </source>
</evidence>
<dbReference type="Proteomes" id="UP001190700">
    <property type="component" value="Unassembled WGS sequence"/>
</dbReference>
<keyword evidence="3" id="KW-1185">Reference proteome</keyword>
<accession>A0AAE0FSI3</accession>
<feature type="region of interest" description="Disordered" evidence="1">
    <location>
        <begin position="130"/>
        <end position="180"/>
    </location>
</feature>
<sequence length="180" mass="20723">MTWPAPKKTHDSVKVLSVNNFDALAIDENSENSENSEQSDHPPLHSDEHSEDFSQPEASTQARHRFISAEKKLKHQVKKQQRKSLSRQDDMSWYVPVRPRRPCIGSTAEHTTTFNVEPWKRRCLLEHPRRSPGAAKHGHRRLPATTIPHEAGRLRGFTPYSLKTFGNSEHPLRQPYQPKP</sequence>
<reference evidence="2 3" key="1">
    <citation type="journal article" date="2015" name="Genome Biol. Evol.">
        <title>Comparative Genomics of a Bacterivorous Green Alga Reveals Evolutionary Causalities and Consequences of Phago-Mixotrophic Mode of Nutrition.</title>
        <authorList>
            <person name="Burns J.A."/>
            <person name="Paasch A."/>
            <person name="Narechania A."/>
            <person name="Kim E."/>
        </authorList>
    </citation>
    <scope>NUCLEOTIDE SEQUENCE [LARGE SCALE GENOMIC DNA]</scope>
    <source>
        <strain evidence="2 3">PLY_AMNH</strain>
    </source>
</reference>
<dbReference type="EMBL" id="LGRX02014066">
    <property type="protein sequence ID" value="KAK3265222.1"/>
    <property type="molecule type" value="Genomic_DNA"/>
</dbReference>
<feature type="compositionally biased region" description="Basic and acidic residues" evidence="1">
    <location>
        <begin position="38"/>
        <end position="52"/>
    </location>
</feature>
<comment type="caution">
    <text evidence="2">The sequence shown here is derived from an EMBL/GenBank/DDBJ whole genome shotgun (WGS) entry which is preliminary data.</text>
</comment>
<evidence type="ECO:0000313" key="3">
    <source>
        <dbReference type="Proteomes" id="UP001190700"/>
    </source>
</evidence>
<proteinExistence type="predicted"/>
<feature type="region of interest" description="Disordered" evidence="1">
    <location>
        <begin position="25"/>
        <end position="92"/>
    </location>
</feature>
<feature type="compositionally biased region" description="Basic residues" evidence="1">
    <location>
        <begin position="62"/>
        <end position="85"/>
    </location>
</feature>